<dbReference type="EMBL" id="JBHSKL010000046">
    <property type="protein sequence ID" value="MFC5228854.1"/>
    <property type="molecule type" value="Genomic_DNA"/>
</dbReference>
<organism evidence="1 2">
    <name type="scientific">Streptomyces fimbriatus</name>
    <dbReference type="NCBI Taxonomy" id="68197"/>
    <lineage>
        <taxon>Bacteria</taxon>
        <taxon>Bacillati</taxon>
        <taxon>Actinomycetota</taxon>
        <taxon>Actinomycetes</taxon>
        <taxon>Kitasatosporales</taxon>
        <taxon>Streptomycetaceae</taxon>
        <taxon>Streptomyces</taxon>
    </lineage>
</organism>
<dbReference type="Proteomes" id="UP001596156">
    <property type="component" value="Unassembled WGS sequence"/>
</dbReference>
<accession>A0ABW0DI23</accession>
<dbReference type="RefSeq" id="WP_344645817.1">
    <property type="nucleotide sequence ID" value="NZ_BAAASS010000020.1"/>
</dbReference>
<evidence type="ECO:0000313" key="2">
    <source>
        <dbReference type="Proteomes" id="UP001596156"/>
    </source>
</evidence>
<evidence type="ECO:0000313" key="1">
    <source>
        <dbReference type="EMBL" id="MFC5228854.1"/>
    </source>
</evidence>
<comment type="caution">
    <text evidence="1">The sequence shown here is derived from an EMBL/GenBank/DDBJ whole genome shotgun (WGS) entry which is preliminary data.</text>
</comment>
<proteinExistence type="predicted"/>
<gene>
    <name evidence="1" type="ORF">ACFPN6_30755</name>
</gene>
<name>A0ABW0DI23_STRFI</name>
<sequence length="42" mass="4747">MTTTTDHTGWRRGALLKLVRSLAVKLLRLINEEFHDPTGAVE</sequence>
<protein>
    <submittedName>
        <fullName evidence="1">Uncharacterized protein</fullName>
    </submittedName>
</protein>
<reference evidence="2" key="1">
    <citation type="journal article" date="2019" name="Int. J. Syst. Evol. Microbiol.">
        <title>The Global Catalogue of Microorganisms (GCM) 10K type strain sequencing project: providing services to taxonomists for standard genome sequencing and annotation.</title>
        <authorList>
            <consortium name="The Broad Institute Genomics Platform"/>
            <consortium name="The Broad Institute Genome Sequencing Center for Infectious Disease"/>
            <person name="Wu L."/>
            <person name="Ma J."/>
        </authorList>
    </citation>
    <scope>NUCLEOTIDE SEQUENCE [LARGE SCALE GENOMIC DNA]</scope>
    <source>
        <strain evidence="2">CCM 8479</strain>
    </source>
</reference>
<keyword evidence="2" id="KW-1185">Reference proteome</keyword>